<dbReference type="Pfam" id="PF06480">
    <property type="entry name" value="FtsH_ext"/>
    <property type="match status" value="1"/>
</dbReference>
<dbReference type="AlphaFoldDB" id="A0A392RXY4"/>
<evidence type="ECO:0000313" key="5">
    <source>
        <dbReference type="Proteomes" id="UP000265520"/>
    </source>
</evidence>
<accession>A0A392RXY4</accession>
<comment type="caution">
    <text evidence="4">The sequence shown here is derived from an EMBL/GenBank/DDBJ whole genome shotgun (WGS) entry which is preliminary data.</text>
</comment>
<feature type="non-terminal residue" evidence="4">
    <location>
        <position position="66"/>
    </location>
</feature>
<proteinExistence type="predicted"/>
<keyword evidence="5" id="KW-1185">Reference proteome</keyword>
<dbReference type="GO" id="GO:0005524">
    <property type="term" value="F:ATP binding"/>
    <property type="evidence" value="ECO:0007669"/>
    <property type="project" value="InterPro"/>
</dbReference>
<sequence length="66" mass="7308">MKLLRPETSLPGLVPKYPTTVKSVPYSEFLSRINSNQVRKVQVDGVHVMFNLKSGAKNVHDGEVLG</sequence>
<dbReference type="Gene3D" id="3.30.720.210">
    <property type="match status" value="1"/>
</dbReference>
<evidence type="ECO:0000259" key="3">
    <source>
        <dbReference type="Pfam" id="PF06480"/>
    </source>
</evidence>
<name>A0A392RXY4_9FABA</name>
<keyword evidence="2" id="KW-0378">Hydrolase</keyword>
<protein>
    <submittedName>
        <fullName evidence="4">ATP-dependent zinc metalloprotease FTSH 9 chloroplastic-like</fullName>
    </submittedName>
</protein>
<feature type="domain" description="Peptidase M41 FtsH extracellular" evidence="3">
    <location>
        <begin position="18"/>
        <end position="49"/>
    </location>
</feature>
<evidence type="ECO:0000256" key="1">
    <source>
        <dbReference type="ARBA" id="ARBA00022670"/>
    </source>
</evidence>
<evidence type="ECO:0000313" key="4">
    <source>
        <dbReference type="EMBL" id="MCI41483.1"/>
    </source>
</evidence>
<dbReference type="EMBL" id="LXQA010292884">
    <property type="protein sequence ID" value="MCI41483.1"/>
    <property type="molecule type" value="Genomic_DNA"/>
</dbReference>
<dbReference type="GO" id="GO:0004176">
    <property type="term" value="F:ATP-dependent peptidase activity"/>
    <property type="evidence" value="ECO:0007669"/>
    <property type="project" value="InterPro"/>
</dbReference>
<dbReference type="GO" id="GO:0016020">
    <property type="term" value="C:membrane"/>
    <property type="evidence" value="ECO:0007669"/>
    <property type="project" value="InterPro"/>
</dbReference>
<keyword evidence="1 4" id="KW-0645">Protease</keyword>
<organism evidence="4 5">
    <name type="scientific">Trifolium medium</name>
    <dbReference type="NCBI Taxonomy" id="97028"/>
    <lineage>
        <taxon>Eukaryota</taxon>
        <taxon>Viridiplantae</taxon>
        <taxon>Streptophyta</taxon>
        <taxon>Embryophyta</taxon>
        <taxon>Tracheophyta</taxon>
        <taxon>Spermatophyta</taxon>
        <taxon>Magnoliopsida</taxon>
        <taxon>eudicotyledons</taxon>
        <taxon>Gunneridae</taxon>
        <taxon>Pentapetalae</taxon>
        <taxon>rosids</taxon>
        <taxon>fabids</taxon>
        <taxon>Fabales</taxon>
        <taxon>Fabaceae</taxon>
        <taxon>Papilionoideae</taxon>
        <taxon>50 kb inversion clade</taxon>
        <taxon>NPAAA clade</taxon>
        <taxon>Hologalegina</taxon>
        <taxon>IRL clade</taxon>
        <taxon>Trifolieae</taxon>
        <taxon>Trifolium</taxon>
    </lineage>
</organism>
<dbReference type="GO" id="GO:0006508">
    <property type="term" value="P:proteolysis"/>
    <property type="evidence" value="ECO:0007669"/>
    <property type="project" value="UniProtKB-KW"/>
</dbReference>
<reference evidence="4 5" key="1">
    <citation type="journal article" date="2018" name="Front. Plant Sci.">
        <title>Red Clover (Trifolium pratense) and Zigzag Clover (T. medium) - A Picture of Genomic Similarities and Differences.</title>
        <authorList>
            <person name="Dluhosova J."/>
            <person name="Istvanek J."/>
            <person name="Nedelnik J."/>
            <person name="Repkova J."/>
        </authorList>
    </citation>
    <scope>NUCLEOTIDE SEQUENCE [LARGE SCALE GENOMIC DNA]</scope>
    <source>
        <strain evidence="5">cv. 10/8</strain>
        <tissue evidence="4">Leaf</tissue>
    </source>
</reference>
<dbReference type="GO" id="GO:0004222">
    <property type="term" value="F:metalloendopeptidase activity"/>
    <property type="evidence" value="ECO:0007669"/>
    <property type="project" value="InterPro"/>
</dbReference>
<dbReference type="GO" id="GO:0008270">
    <property type="term" value="F:zinc ion binding"/>
    <property type="evidence" value="ECO:0007669"/>
    <property type="project" value="InterPro"/>
</dbReference>
<keyword evidence="4" id="KW-0482">Metalloprotease</keyword>
<evidence type="ECO:0000256" key="2">
    <source>
        <dbReference type="ARBA" id="ARBA00022801"/>
    </source>
</evidence>
<dbReference type="InterPro" id="IPR011546">
    <property type="entry name" value="Pept_M41_FtsH_extracell"/>
</dbReference>
<dbReference type="Proteomes" id="UP000265520">
    <property type="component" value="Unassembled WGS sequence"/>
</dbReference>